<feature type="chain" id="PRO_5011987017" description="Mucin-associated surface protein (MASP)" evidence="2">
    <location>
        <begin position="29"/>
        <end position="335"/>
    </location>
</feature>
<evidence type="ECO:0000313" key="4">
    <source>
        <dbReference type="Proteomes" id="UP000192257"/>
    </source>
</evidence>
<dbReference type="AlphaFoldDB" id="A0A1X0NJ76"/>
<gene>
    <name evidence="3" type="ORF">TM35_000471340</name>
</gene>
<proteinExistence type="predicted"/>
<protein>
    <recommendedName>
        <fullName evidence="5">Mucin-associated surface protein (MASP)</fullName>
    </recommendedName>
</protein>
<evidence type="ECO:0000313" key="3">
    <source>
        <dbReference type="EMBL" id="ORC84239.1"/>
    </source>
</evidence>
<feature type="compositionally biased region" description="Polar residues" evidence="1">
    <location>
        <begin position="256"/>
        <end position="275"/>
    </location>
</feature>
<reference evidence="3 4" key="1">
    <citation type="submission" date="2017-03" db="EMBL/GenBank/DDBJ databases">
        <title>An alternative strategy for trypanosome survival in the mammalian bloodstream revealed through genome and transcriptome analysis of the ubiquitous bovine parasite Trypanosoma (Megatrypanum) theileri.</title>
        <authorList>
            <person name="Kelly S."/>
            <person name="Ivens A."/>
            <person name="Mott A."/>
            <person name="O'Neill E."/>
            <person name="Emms D."/>
            <person name="Macleod O."/>
            <person name="Voorheis P."/>
            <person name="Matthews J."/>
            <person name="Matthews K."/>
            <person name="Carrington M."/>
        </authorList>
    </citation>
    <scope>NUCLEOTIDE SEQUENCE [LARGE SCALE GENOMIC DNA]</scope>
    <source>
        <strain evidence="3">Edinburgh</strain>
    </source>
</reference>
<feature type="compositionally biased region" description="Low complexity" evidence="1">
    <location>
        <begin position="280"/>
        <end position="300"/>
    </location>
</feature>
<accession>A0A1X0NJ76</accession>
<feature type="compositionally biased region" description="Polar residues" evidence="1">
    <location>
        <begin position="224"/>
        <end position="233"/>
    </location>
</feature>
<feature type="compositionally biased region" description="Low complexity" evidence="1">
    <location>
        <begin position="189"/>
        <end position="222"/>
    </location>
</feature>
<feature type="region of interest" description="Disordered" evidence="1">
    <location>
        <begin position="69"/>
        <end position="313"/>
    </location>
</feature>
<feature type="compositionally biased region" description="Polar residues" evidence="1">
    <location>
        <begin position="169"/>
        <end position="178"/>
    </location>
</feature>
<dbReference type="EMBL" id="NBCO01000047">
    <property type="protein sequence ID" value="ORC84239.1"/>
    <property type="molecule type" value="Genomic_DNA"/>
</dbReference>
<dbReference type="Proteomes" id="UP000192257">
    <property type="component" value="Unassembled WGS sequence"/>
</dbReference>
<comment type="caution">
    <text evidence="3">The sequence shown here is derived from an EMBL/GenBank/DDBJ whole genome shotgun (WGS) entry which is preliminary data.</text>
</comment>
<feature type="compositionally biased region" description="Polar residues" evidence="1">
    <location>
        <begin position="97"/>
        <end position="110"/>
    </location>
</feature>
<organism evidence="3 4">
    <name type="scientific">Trypanosoma theileri</name>
    <dbReference type="NCBI Taxonomy" id="67003"/>
    <lineage>
        <taxon>Eukaryota</taxon>
        <taxon>Discoba</taxon>
        <taxon>Euglenozoa</taxon>
        <taxon>Kinetoplastea</taxon>
        <taxon>Metakinetoplastina</taxon>
        <taxon>Trypanosomatida</taxon>
        <taxon>Trypanosomatidae</taxon>
        <taxon>Trypanosoma</taxon>
    </lineage>
</organism>
<name>A0A1X0NJ76_9TRYP</name>
<dbReference type="RefSeq" id="XP_028878305.1">
    <property type="nucleotide sequence ID" value="XM_029030394.1"/>
</dbReference>
<sequence>MTKVVMVRCYLLCLLTLTLCCACGLVWADSPKASDALIKPSTVGVPSLVYHAFPAQDVDGYEILIEEEEEDGDHSGVTKVHGSESSSDSSQVEPVKQQISPPSGSSNSRTDLGANRPGLSRDPGSAVNRSPDEQNSQMGSGHEKTQEEDQLTRSPEKEGDPSKEEKVTAGQTETSPERVSNIGGQGGSQLPELPEQQQEQQQGGTTQDSHTTTNTVDTTKGKGSTDSNRTSVAPTDKTSEISPNNSEVKNADGSDAANTESDVTPSGSVSSNNQEGDAVNTENTTTTTTTTTTTLPPELTNNKKGDADSSSSISSSVWVRVPLLIVVTLACILVC</sequence>
<evidence type="ECO:0000256" key="1">
    <source>
        <dbReference type="SAM" id="MobiDB-lite"/>
    </source>
</evidence>
<keyword evidence="2" id="KW-0732">Signal</keyword>
<keyword evidence="4" id="KW-1185">Reference proteome</keyword>
<dbReference type="VEuPathDB" id="TriTrypDB:TM35_000471340"/>
<feature type="signal peptide" evidence="2">
    <location>
        <begin position="1"/>
        <end position="28"/>
    </location>
</feature>
<feature type="compositionally biased region" description="Basic and acidic residues" evidence="1">
    <location>
        <begin position="141"/>
        <end position="167"/>
    </location>
</feature>
<dbReference type="GeneID" id="39990174"/>
<evidence type="ECO:0000256" key="2">
    <source>
        <dbReference type="SAM" id="SignalP"/>
    </source>
</evidence>
<evidence type="ECO:0008006" key="5">
    <source>
        <dbReference type="Google" id="ProtNLM"/>
    </source>
</evidence>